<protein>
    <submittedName>
        <fullName evidence="2">HNH endonuclease</fullName>
    </submittedName>
</protein>
<accession>A0A1V4ST46</accession>
<reference evidence="2 3" key="1">
    <citation type="submission" date="2017-03" db="EMBL/GenBank/DDBJ databases">
        <title>Genome sequence of Clostridium hungatei DSM 14427.</title>
        <authorList>
            <person name="Poehlein A."/>
            <person name="Daniel R."/>
        </authorList>
    </citation>
    <scope>NUCLEOTIDE SEQUENCE [LARGE SCALE GENOMIC DNA]</scope>
    <source>
        <strain evidence="2 3">DSM 14427</strain>
    </source>
</reference>
<dbReference type="EMBL" id="MZGX01000001">
    <property type="protein sequence ID" value="OPX46417.1"/>
    <property type="molecule type" value="Genomic_DNA"/>
</dbReference>
<sequence length="209" mass="25206">MEELKRCNKCNQLKPATSEYFSKNKNYKDGLQYRCKQCCSDDYKQYMAKHHDKLILRKRKWTKENKNYVRDYRIKNKERDKETSKAWEKTEKGHQMRLESVRKRRERLKNLLNNFTSTDWKECLKYFNNLCAYCGEKVKLENDHFIPLVKGGNYTKSNIVCACRRCNASKDDEDFFVWYPLQDFYDKNREGKILIYTDQLTDKAGGNYG</sequence>
<dbReference type="Pfam" id="PF01844">
    <property type="entry name" value="HNH"/>
    <property type="match status" value="1"/>
</dbReference>
<comment type="caution">
    <text evidence="2">The sequence shown here is derived from an EMBL/GenBank/DDBJ whole genome shotgun (WGS) entry which is preliminary data.</text>
</comment>
<dbReference type="PANTHER" id="PTHR33877:SF1">
    <property type="entry name" value="TYPE IV METHYL-DIRECTED RESTRICTION ENZYME ECOKMCRA"/>
    <property type="match status" value="1"/>
</dbReference>
<keyword evidence="2" id="KW-0378">Hydrolase</keyword>
<dbReference type="STRING" id="48256.CLHUN_02330"/>
<keyword evidence="2" id="KW-0540">Nuclease</keyword>
<dbReference type="SMART" id="SM00507">
    <property type="entry name" value="HNHc"/>
    <property type="match status" value="1"/>
</dbReference>
<dbReference type="InterPro" id="IPR003615">
    <property type="entry name" value="HNH_nuc"/>
</dbReference>
<dbReference type="InterPro" id="IPR052892">
    <property type="entry name" value="NA-targeting_endonuclease"/>
</dbReference>
<evidence type="ECO:0000259" key="1">
    <source>
        <dbReference type="SMART" id="SM00507"/>
    </source>
</evidence>
<proteinExistence type="predicted"/>
<gene>
    <name evidence="2" type="ORF">CLHUN_02330</name>
</gene>
<dbReference type="CDD" id="cd00085">
    <property type="entry name" value="HNHc"/>
    <property type="match status" value="1"/>
</dbReference>
<organism evidence="2 3">
    <name type="scientific">Ruminiclostridium hungatei</name>
    <name type="common">Clostridium hungatei</name>
    <dbReference type="NCBI Taxonomy" id="48256"/>
    <lineage>
        <taxon>Bacteria</taxon>
        <taxon>Bacillati</taxon>
        <taxon>Bacillota</taxon>
        <taxon>Clostridia</taxon>
        <taxon>Eubacteriales</taxon>
        <taxon>Oscillospiraceae</taxon>
        <taxon>Ruminiclostridium</taxon>
    </lineage>
</organism>
<dbReference type="InterPro" id="IPR002711">
    <property type="entry name" value="HNH"/>
</dbReference>
<dbReference type="Proteomes" id="UP000191554">
    <property type="component" value="Unassembled WGS sequence"/>
</dbReference>
<feature type="domain" description="HNH nuclease" evidence="1">
    <location>
        <begin position="118"/>
        <end position="168"/>
    </location>
</feature>
<dbReference type="Gene3D" id="1.10.30.50">
    <property type="match status" value="1"/>
</dbReference>
<dbReference type="RefSeq" id="WP_080062729.1">
    <property type="nucleotide sequence ID" value="NZ_MZGX01000001.1"/>
</dbReference>
<dbReference type="OrthoDB" id="9802901at2"/>
<keyword evidence="3" id="KW-1185">Reference proteome</keyword>
<evidence type="ECO:0000313" key="3">
    <source>
        <dbReference type="Proteomes" id="UP000191554"/>
    </source>
</evidence>
<dbReference type="GO" id="GO:0004519">
    <property type="term" value="F:endonuclease activity"/>
    <property type="evidence" value="ECO:0007669"/>
    <property type="project" value="UniProtKB-KW"/>
</dbReference>
<evidence type="ECO:0000313" key="2">
    <source>
        <dbReference type="EMBL" id="OPX46417.1"/>
    </source>
</evidence>
<dbReference type="PANTHER" id="PTHR33877">
    <property type="entry name" value="SLL1193 PROTEIN"/>
    <property type="match status" value="1"/>
</dbReference>
<keyword evidence="2" id="KW-0255">Endonuclease</keyword>
<name>A0A1V4ST46_RUMHU</name>
<dbReference type="AlphaFoldDB" id="A0A1V4ST46"/>